<dbReference type="Pfam" id="PF05056">
    <property type="entry name" value="DUF674"/>
    <property type="match status" value="1"/>
</dbReference>
<dbReference type="KEGG" id="qlo:115958102"/>
<dbReference type="PANTHER" id="PTHR33103:SF19">
    <property type="entry name" value="OS09G0544700 PROTEIN"/>
    <property type="match status" value="1"/>
</dbReference>
<dbReference type="InterPro" id="IPR007750">
    <property type="entry name" value="DUF674"/>
</dbReference>
<reference evidence="1 2" key="1">
    <citation type="journal article" date="2016" name="G3 (Bethesda)">
        <title>First Draft Assembly and Annotation of the Genome of a California Endemic Oak Quercus lobata Nee (Fagaceae).</title>
        <authorList>
            <person name="Sork V.L."/>
            <person name="Fitz-Gibbon S.T."/>
            <person name="Puiu D."/>
            <person name="Crepeau M."/>
            <person name="Gugger P.F."/>
            <person name="Sherman R."/>
            <person name="Stevens K."/>
            <person name="Langley C.H."/>
            <person name="Pellegrini M."/>
            <person name="Salzberg S.L."/>
        </authorList>
    </citation>
    <scope>NUCLEOTIDE SEQUENCE [LARGE SCALE GENOMIC DNA]</scope>
    <source>
        <strain evidence="1 2">cv. SW786</strain>
    </source>
</reference>
<dbReference type="InParanoid" id="A0A7N2MEV3"/>
<dbReference type="AlphaFoldDB" id="A0A7N2MEV3"/>
<dbReference type="EMBL" id="LRBV02000008">
    <property type="status" value="NOT_ANNOTATED_CDS"/>
    <property type="molecule type" value="Genomic_DNA"/>
</dbReference>
<dbReference type="OMA" id="HMTTQKG"/>
<dbReference type="Gramene" id="QL08p058477:mrna">
    <property type="protein sequence ID" value="QL08p058477:mrna"/>
    <property type="gene ID" value="QL08p058477"/>
</dbReference>
<accession>A0A7N2MEV3</accession>
<name>A0A7N2MEV3_QUELO</name>
<dbReference type="GeneID" id="115958102"/>
<evidence type="ECO:0000313" key="2">
    <source>
        <dbReference type="Proteomes" id="UP000594261"/>
    </source>
</evidence>
<dbReference type="Proteomes" id="UP000594261">
    <property type="component" value="Chromosome 8"/>
</dbReference>
<dbReference type="PANTHER" id="PTHR33103">
    <property type="entry name" value="OS01G0153900 PROTEIN"/>
    <property type="match status" value="1"/>
</dbReference>
<protein>
    <recommendedName>
        <fullName evidence="3">DUF674 domain-containing protein</fullName>
    </recommendedName>
</protein>
<evidence type="ECO:0000313" key="1">
    <source>
        <dbReference type="EnsemblPlants" id="QL08p058477:mrna"/>
    </source>
</evidence>
<dbReference type="EnsemblPlants" id="QL08p058477:mrna">
    <property type="protein sequence ID" value="QL08p058477:mrna"/>
    <property type="gene ID" value="QL08p058477"/>
</dbReference>
<keyword evidence="2" id="KW-1185">Reference proteome</keyword>
<dbReference type="OrthoDB" id="2014278at2759"/>
<proteinExistence type="predicted"/>
<dbReference type="FunCoup" id="A0A7N2MEV3">
    <property type="interactions" value="109"/>
</dbReference>
<dbReference type="RefSeq" id="XP_030932326.1">
    <property type="nucleotide sequence ID" value="XM_031076466.1"/>
</dbReference>
<organism evidence="1 2">
    <name type="scientific">Quercus lobata</name>
    <name type="common">Valley oak</name>
    <dbReference type="NCBI Taxonomy" id="97700"/>
    <lineage>
        <taxon>Eukaryota</taxon>
        <taxon>Viridiplantae</taxon>
        <taxon>Streptophyta</taxon>
        <taxon>Embryophyta</taxon>
        <taxon>Tracheophyta</taxon>
        <taxon>Spermatophyta</taxon>
        <taxon>Magnoliopsida</taxon>
        <taxon>eudicotyledons</taxon>
        <taxon>Gunneridae</taxon>
        <taxon>Pentapetalae</taxon>
        <taxon>rosids</taxon>
        <taxon>fabids</taxon>
        <taxon>Fagales</taxon>
        <taxon>Fagaceae</taxon>
        <taxon>Quercus</taxon>
    </lineage>
</organism>
<reference evidence="1" key="2">
    <citation type="submission" date="2021-01" db="UniProtKB">
        <authorList>
            <consortium name="EnsemblPlants"/>
        </authorList>
    </citation>
    <scope>IDENTIFICATION</scope>
</reference>
<sequence>MKETNVSLKLMIDRESQRVLFAEAGKEFIDFLFQILALPVGTFIPLFEKQGMQGSFGNIFESIENLGSIYLQPSVNKEILLKPKVHISGGGGSGLSPLLQKVESSPPSSSSRSTKFYRCKNVGSSCDPYVAYDIRAICPSCSQVMNCEQNMVDPPSPSATKTSSSCTEGGYVKGLVTYLVMDDLEVKLMSTMSSITLLINKFNVKGIRALEEKVVNFGMDEGVKLLKASLYSKSVLTDVFLPMVKQEVNYEN</sequence>
<gene>
    <name evidence="1" type="primary">LOC115958102</name>
</gene>
<evidence type="ECO:0008006" key="3">
    <source>
        <dbReference type="Google" id="ProtNLM"/>
    </source>
</evidence>